<evidence type="ECO:0000259" key="1">
    <source>
        <dbReference type="Pfam" id="PF13274"/>
    </source>
</evidence>
<dbReference type="EMBL" id="FNUX01000004">
    <property type="protein sequence ID" value="SEF59007.1"/>
    <property type="molecule type" value="Genomic_DNA"/>
</dbReference>
<protein>
    <submittedName>
        <fullName evidence="2">Uncharacterized phage-associated protein</fullName>
    </submittedName>
</protein>
<dbReference type="AlphaFoldDB" id="A0A1H5TAJ2"/>
<organism evidence="2 3">
    <name type="scientific">Nitrosomonas ureae</name>
    <dbReference type="NCBI Taxonomy" id="44577"/>
    <lineage>
        <taxon>Bacteria</taxon>
        <taxon>Pseudomonadati</taxon>
        <taxon>Pseudomonadota</taxon>
        <taxon>Betaproteobacteria</taxon>
        <taxon>Nitrosomonadales</taxon>
        <taxon>Nitrosomonadaceae</taxon>
        <taxon>Nitrosomonas</taxon>
    </lineage>
</organism>
<name>A0A1H5TAJ2_9PROT</name>
<proteinExistence type="predicted"/>
<gene>
    <name evidence="2" type="ORF">SAMN05216334_10449</name>
</gene>
<dbReference type="OrthoDB" id="9799173at2"/>
<dbReference type="Pfam" id="PF13274">
    <property type="entry name" value="SocA_Panacea"/>
    <property type="match status" value="1"/>
</dbReference>
<dbReference type="Proteomes" id="UP000236753">
    <property type="component" value="Unassembled WGS sequence"/>
</dbReference>
<evidence type="ECO:0000313" key="3">
    <source>
        <dbReference type="Proteomes" id="UP000236753"/>
    </source>
</evidence>
<sequence length="143" mass="16380">MTISVFDAAKTLGHYSGWKLSNLQMQKILYLAHMVHMGENNGSPLIDEIFQSWEYGPVLPSLYYKVKFFGNKPVQDVFNRNKIWTEGEESRIIKEAAEQFSDFPPGSLITLTHRVNGAWDTTFIRGANVPIPNEKIINEYNNL</sequence>
<evidence type="ECO:0000313" key="2">
    <source>
        <dbReference type="EMBL" id="SEF59007.1"/>
    </source>
</evidence>
<feature type="domain" description="Antitoxin SocA-like Panacea" evidence="1">
    <location>
        <begin position="26"/>
        <end position="119"/>
    </location>
</feature>
<dbReference type="RefSeq" id="WP_103965718.1">
    <property type="nucleotide sequence ID" value="NZ_FNUX01000004.1"/>
</dbReference>
<dbReference type="InterPro" id="IPR025272">
    <property type="entry name" value="SocA_Panacea"/>
</dbReference>
<accession>A0A1H5TAJ2</accession>
<reference evidence="2 3" key="1">
    <citation type="submission" date="2016-10" db="EMBL/GenBank/DDBJ databases">
        <authorList>
            <person name="de Groot N.N."/>
        </authorList>
    </citation>
    <scope>NUCLEOTIDE SEQUENCE [LARGE SCALE GENOMIC DNA]</scope>
    <source>
        <strain evidence="2 3">Nm13</strain>
    </source>
</reference>